<evidence type="ECO:0000313" key="3">
    <source>
        <dbReference type="Proteomes" id="UP000187209"/>
    </source>
</evidence>
<dbReference type="SUPFAM" id="SSF47923">
    <property type="entry name" value="Ypt/Rab-GAP domain of gyp1p"/>
    <property type="match status" value="1"/>
</dbReference>
<dbReference type="GO" id="GO:0030659">
    <property type="term" value="C:cytoplasmic vesicle membrane"/>
    <property type="evidence" value="ECO:0007669"/>
    <property type="project" value="UniProtKB-SubCell"/>
</dbReference>
<sequence length="505" mass="57852">MGLACQAMQGGNTKKSAYMTKNDNWIRTAGFLFKPGFYKEIDESTYEIHQVQYHILWRRIQGTLKKRSSIVSDGLFNRELYHQWKQYIRAGVPDAISRDVILKLFQIIPDDTYWKTIKENFEGLIPENFLTVPTFSSVERIDDAVPKFYITSAGLIALKRILWALYKVYDTIKYCPQLPPLISILLVYLNEEEVFLLCCKLLENTETLYLIQDKNACKEFTANTVAISIREEPKLKEFFSVKDIEKNIWDMVMKLFIGYFRVSCVLKILMTFLVEGLGVLAKFISQVFVEVCNDKTGNGLGLKERVQNYTMSLSSCHALMKKAFRVRISNDEVPDPSTPRNLKNSCLNLSMLISEAYMQEIINNINPAYANHGTRVIYTSNTPKFSDIIAASSTFPMNISMLCVFLTFSYEICGFYSELALHCNTNNSEQNCLIFFLEPEVKFFKTDGNTCLKISKKEIKIGRKVPALVVDKNLVLTWSKSEEFGDCNTFGGNMNVQVCELIAFI</sequence>
<accession>A0A1R2CRW3</accession>
<dbReference type="EMBL" id="MPUH01000075">
    <property type="protein sequence ID" value="OMJ91752.1"/>
    <property type="molecule type" value="Genomic_DNA"/>
</dbReference>
<keyword evidence="3" id="KW-1185">Reference proteome</keyword>
<dbReference type="Proteomes" id="UP000187209">
    <property type="component" value="Unassembled WGS sequence"/>
</dbReference>
<dbReference type="InterPro" id="IPR000195">
    <property type="entry name" value="Rab-GAP-TBC_dom"/>
</dbReference>
<dbReference type="Gene3D" id="1.10.8.270">
    <property type="entry name" value="putative rabgap domain of human tbc1 domain family member 14 like domains"/>
    <property type="match status" value="1"/>
</dbReference>
<comment type="caution">
    <text evidence="2">The sequence shown here is derived from an EMBL/GenBank/DDBJ whole genome shotgun (WGS) entry which is preliminary data.</text>
</comment>
<feature type="domain" description="Rab-GAP TBC" evidence="1">
    <location>
        <begin position="149"/>
        <end position="284"/>
    </location>
</feature>
<protein>
    <recommendedName>
        <fullName evidence="1">Rab-GAP TBC domain-containing protein</fullName>
    </recommendedName>
</protein>
<dbReference type="OrthoDB" id="10065050at2759"/>
<dbReference type="Pfam" id="PF00566">
    <property type="entry name" value="RabGAP-TBC"/>
    <property type="match status" value="1"/>
</dbReference>
<dbReference type="GO" id="GO:0012505">
    <property type="term" value="C:endomembrane system"/>
    <property type="evidence" value="ECO:0007669"/>
    <property type="project" value="UniProtKB-SubCell"/>
</dbReference>
<evidence type="ECO:0000313" key="2">
    <source>
        <dbReference type="EMBL" id="OMJ91752.1"/>
    </source>
</evidence>
<dbReference type="InterPro" id="IPR035969">
    <property type="entry name" value="Rab-GAP_TBC_sf"/>
</dbReference>
<evidence type="ECO:0000259" key="1">
    <source>
        <dbReference type="Pfam" id="PF00566"/>
    </source>
</evidence>
<gene>
    <name evidence="2" type="ORF">SteCoe_5653</name>
</gene>
<reference evidence="2 3" key="1">
    <citation type="submission" date="2016-11" db="EMBL/GenBank/DDBJ databases">
        <title>The macronuclear genome of Stentor coeruleus: a giant cell with tiny introns.</title>
        <authorList>
            <person name="Slabodnick M."/>
            <person name="Ruby J.G."/>
            <person name="Reiff S.B."/>
            <person name="Swart E.C."/>
            <person name="Gosai S."/>
            <person name="Prabakaran S."/>
            <person name="Witkowska E."/>
            <person name="Larue G.E."/>
            <person name="Fisher S."/>
            <person name="Freeman R.M."/>
            <person name="Gunawardena J."/>
            <person name="Chu W."/>
            <person name="Stover N.A."/>
            <person name="Gregory B.D."/>
            <person name="Nowacki M."/>
            <person name="Derisi J."/>
            <person name="Roy S.W."/>
            <person name="Marshall W.F."/>
            <person name="Sood P."/>
        </authorList>
    </citation>
    <scope>NUCLEOTIDE SEQUENCE [LARGE SCALE GENOMIC DNA]</scope>
    <source>
        <strain evidence="2">WM001</strain>
    </source>
</reference>
<proteinExistence type="predicted"/>
<dbReference type="AlphaFoldDB" id="A0A1R2CRW3"/>
<name>A0A1R2CRW3_9CILI</name>
<organism evidence="2 3">
    <name type="scientific">Stentor coeruleus</name>
    <dbReference type="NCBI Taxonomy" id="5963"/>
    <lineage>
        <taxon>Eukaryota</taxon>
        <taxon>Sar</taxon>
        <taxon>Alveolata</taxon>
        <taxon>Ciliophora</taxon>
        <taxon>Postciliodesmatophora</taxon>
        <taxon>Heterotrichea</taxon>
        <taxon>Heterotrichida</taxon>
        <taxon>Stentoridae</taxon>
        <taxon>Stentor</taxon>
    </lineage>
</organism>